<keyword evidence="6" id="KW-0472">Membrane</keyword>
<dbReference type="HOGENOM" id="CLU_000445_107_19_2"/>
<dbReference type="eggNOG" id="arCOG02363">
    <property type="taxonomic scope" value="Archaea"/>
</dbReference>
<feature type="compositionally biased region" description="Polar residues" evidence="5">
    <location>
        <begin position="552"/>
        <end position="563"/>
    </location>
</feature>
<feature type="region of interest" description="Disordered" evidence="5">
    <location>
        <begin position="803"/>
        <end position="859"/>
    </location>
</feature>
<dbReference type="PRINTS" id="PR00260">
    <property type="entry name" value="CHEMTRNSDUCR"/>
</dbReference>
<dbReference type="GO" id="GO:0004888">
    <property type="term" value="F:transmembrane signaling receptor activity"/>
    <property type="evidence" value="ECO:0007669"/>
    <property type="project" value="InterPro"/>
</dbReference>
<keyword evidence="11" id="KW-1185">Reference proteome</keyword>
<dbReference type="GO" id="GO:0006935">
    <property type="term" value="P:chemotaxis"/>
    <property type="evidence" value="ECO:0007669"/>
    <property type="project" value="InterPro"/>
</dbReference>
<evidence type="ECO:0000256" key="1">
    <source>
        <dbReference type="ARBA" id="ARBA00023224"/>
    </source>
</evidence>
<feature type="compositionally biased region" description="Low complexity" evidence="5">
    <location>
        <begin position="825"/>
        <end position="839"/>
    </location>
</feature>
<dbReference type="Gene3D" id="6.10.250.1910">
    <property type="match status" value="1"/>
</dbReference>
<dbReference type="PROSITE" id="PS50111">
    <property type="entry name" value="CHEMOTAXIS_TRANSDUC_2"/>
    <property type="match status" value="1"/>
</dbReference>
<dbReference type="Pfam" id="PF00672">
    <property type="entry name" value="HAMP"/>
    <property type="match status" value="2"/>
</dbReference>
<dbReference type="Gene3D" id="1.10.287.950">
    <property type="entry name" value="Methyl-accepting chemotaxis protein"/>
    <property type="match status" value="1"/>
</dbReference>
<dbReference type="InterPro" id="IPR003660">
    <property type="entry name" value="HAMP_dom"/>
</dbReference>
<dbReference type="PANTHER" id="PTHR32089:SF112">
    <property type="entry name" value="LYSOZYME-LIKE PROTEIN-RELATED"/>
    <property type="match status" value="1"/>
</dbReference>
<dbReference type="STRING" id="547559.Nmag_0478"/>
<gene>
    <name evidence="9" type="ordered locus">Nmag_0478</name>
    <name evidence="10" type="ORF">C500_02804</name>
</gene>
<evidence type="ECO:0000313" key="11">
    <source>
        <dbReference type="Proteomes" id="UP000001879"/>
    </source>
</evidence>
<reference evidence="10 12" key="3">
    <citation type="journal article" date="2014" name="PLoS Genet.">
        <title>Phylogenetically driven sequencing of extremely halophilic archaea reveals strategies for static and dynamic osmo-response.</title>
        <authorList>
            <person name="Becker E.A."/>
            <person name="Seitzer P.M."/>
            <person name="Tritt A."/>
            <person name="Larsen D."/>
            <person name="Krusor M."/>
            <person name="Yao A.I."/>
            <person name="Wu D."/>
            <person name="Madern D."/>
            <person name="Eisen J.A."/>
            <person name="Darling A.E."/>
            <person name="Facciotti M.T."/>
        </authorList>
    </citation>
    <scope>NUCLEOTIDE SEQUENCE [LARGE SCALE GENOMIC DNA]</scope>
    <source>
        <strain evidence="12">ATCC 43099 / DSM 3394 / CCM 3739 / CIP 104546 / IAM 13178 / JCM 8861 / NBRC 102185 / NCIMB 2190 / MS3</strain>
        <strain evidence="10">MS-3</strain>
    </source>
</reference>
<reference evidence="9 11" key="2">
    <citation type="journal article" date="2012" name="BMC Genomics">
        <title>A comparative genomics perspective on the genetic content of the alkaliphilic haloarchaeon Natrialba magadii ATCC 43099T.</title>
        <authorList>
            <person name="Siddaramappa S."/>
            <person name="Challacombe J.F."/>
            <person name="Decastro R.E."/>
            <person name="Pfeiffer F."/>
            <person name="Sastre D.E."/>
            <person name="Gimenez M.I."/>
            <person name="Paggi R.A."/>
            <person name="Detter J.C."/>
            <person name="Davenport K.W."/>
            <person name="Goodwin L.A."/>
            <person name="Kyrpides N."/>
            <person name="Tapia R."/>
            <person name="Pitluck S."/>
            <person name="Lucas S."/>
            <person name="Woyke T."/>
            <person name="Maupin-Furlow J.A."/>
        </authorList>
    </citation>
    <scope>NUCLEOTIDE SEQUENCE [LARGE SCALE GENOMIC DNA]</scope>
    <source>
        <strain evidence="9">ATCC 43099</strain>
        <strain evidence="11">ATCC 43099 / DSM 3394 / CCM 3739 / CIP 104546 / IAM 13178 / JCM 8861 / NBRC 102185 / NCIMB 2190 / MS3</strain>
    </source>
</reference>
<dbReference type="CDD" id="cd06225">
    <property type="entry name" value="HAMP"/>
    <property type="match status" value="2"/>
</dbReference>
<feature type="coiled-coil region" evidence="4">
    <location>
        <begin position="353"/>
        <end position="425"/>
    </location>
</feature>
<evidence type="ECO:0000256" key="5">
    <source>
        <dbReference type="SAM" id="MobiDB-lite"/>
    </source>
</evidence>
<dbReference type="KEGG" id="nmg:Nmag_0478"/>
<dbReference type="CDD" id="cd11386">
    <property type="entry name" value="MCP_signal"/>
    <property type="match status" value="1"/>
</dbReference>
<feature type="domain" description="HAMP" evidence="8">
    <location>
        <begin position="347"/>
        <end position="399"/>
    </location>
</feature>
<dbReference type="InterPro" id="IPR004090">
    <property type="entry name" value="Chemotax_Me-accpt_rcpt"/>
</dbReference>
<keyword evidence="6" id="KW-1133">Transmembrane helix</keyword>
<dbReference type="SMART" id="SM00304">
    <property type="entry name" value="HAMP"/>
    <property type="match status" value="3"/>
</dbReference>
<organism evidence="9 11">
    <name type="scientific">Natrialba magadii (strain ATCC 43099 / DSM 3394 / CCM 3739 / CIP 104546 / IAM 13178 / JCM 8861 / NBRC 102185 / NCIMB 2190 / MS3)</name>
    <name type="common">Natronobacterium magadii</name>
    <dbReference type="NCBI Taxonomy" id="547559"/>
    <lineage>
        <taxon>Archaea</taxon>
        <taxon>Methanobacteriati</taxon>
        <taxon>Methanobacteriota</taxon>
        <taxon>Stenosarchaea group</taxon>
        <taxon>Halobacteria</taxon>
        <taxon>Halobacteriales</taxon>
        <taxon>Natrialbaceae</taxon>
        <taxon>Natrialba</taxon>
    </lineage>
</organism>
<dbReference type="eggNOG" id="arCOG02320">
    <property type="taxonomic scope" value="Archaea"/>
</dbReference>
<dbReference type="GeneID" id="8823304"/>
<proteinExistence type="inferred from homology"/>
<evidence type="ECO:0000256" key="3">
    <source>
        <dbReference type="PROSITE-ProRule" id="PRU00284"/>
    </source>
</evidence>
<dbReference type="GO" id="GO:0016020">
    <property type="term" value="C:membrane"/>
    <property type="evidence" value="ECO:0007669"/>
    <property type="project" value="InterPro"/>
</dbReference>
<dbReference type="Proteomes" id="UP000011543">
    <property type="component" value="Unassembled WGS sequence"/>
</dbReference>
<dbReference type="OrthoDB" id="8523at2157"/>
<dbReference type="EMBL" id="CP001932">
    <property type="protein sequence ID" value="ADD04066.1"/>
    <property type="molecule type" value="Genomic_DNA"/>
</dbReference>
<dbReference type="InterPro" id="IPR004089">
    <property type="entry name" value="MCPsignal_dom"/>
</dbReference>
<dbReference type="EMBL" id="AOHS01000010">
    <property type="protein sequence ID" value="ELY33223.1"/>
    <property type="molecule type" value="Genomic_DNA"/>
</dbReference>
<feature type="domain" description="Methyl-accepting transducer" evidence="7">
    <location>
        <begin position="492"/>
        <end position="730"/>
    </location>
</feature>
<accession>D3SY26</accession>
<dbReference type="PROSITE" id="PS50885">
    <property type="entry name" value="HAMP"/>
    <property type="match status" value="2"/>
</dbReference>
<dbReference type="PaxDb" id="547559-Nmag_0478"/>
<feature type="region of interest" description="Disordered" evidence="5">
    <location>
        <begin position="542"/>
        <end position="563"/>
    </location>
</feature>
<dbReference type="SMART" id="SM00283">
    <property type="entry name" value="MA"/>
    <property type="match status" value="1"/>
</dbReference>
<dbReference type="AlphaFoldDB" id="D3SY26"/>
<dbReference type="PANTHER" id="PTHR32089">
    <property type="entry name" value="METHYL-ACCEPTING CHEMOTAXIS PROTEIN MCPB"/>
    <property type="match status" value="1"/>
</dbReference>
<feature type="transmembrane region" description="Helical" evidence="6">
    <location>
        <begin position="21"/>
        <end position="38"/>
    </location>
</feature>
<reference evidence="11" key="1">
    <citation type="submission" date="2010-02" db="EMBL/GenBank/DDBJ databases">
        <title>Complete sequence of chromosome of Natrialba magadii ATCC 43099.</title>
        <authorList>
            <consortium name="US DOE Joint Genome Institute"/>
            <person name="Lucas S."/>
            <person name="Copeland A."/>
            <person name="Lapidus A."/>
            <person name="Cheng J.-F."/>
            <person name="Bruce D."/>
            <person name="Goodwin L."/>
            <person name="Pitluck S."/>
            <person name="Davenport K."/>
            <person name="Saunders E."/>
            <person name="Detter J.C."/>
            <person name="Han C."/>
            <person name="Tapia R."/>
            <person name="Land M."/>
            <person name="Hauser L."/>
            <person name="Kyrpides N."/>
            <person name="Mikhailova N."/>
            <person name="De Castro R.E."/>
            <person name="Maupin-Furlow J.A."/>
            <person name="Woyke T."/>
        </authorList>
    </citation>
    <scope>NUCLEOTIDE SEQUENCE [LARGE SCALE GENOMIC DNA]</scope>
    <source>
        <strain evidence="11">ATCC 43099 / DSM 3394 / CCM 3739 / CIP 104546 / IAM 13178 / JCM 8861 / NBRC 102185 / NCIMB 2190 / MS3</strain>
    </source>
</reference>
<dbReference type="SUPFAM" id="SSF58104">
    <property type="entry name" value="Methyl-accepting chemotaxis protein (MCP) signaling domain"/>
    <property type="match status" value="1"/>
</dbReference>
<evidence type="ECO:0000256" key="2">
    <source>
        <dbReference type="ARBA" id="ARBA00029447"/>
    </source>
</evidence>
<reference evidence="9" key="4">
    <citation type="submission" date="2016-09" db="EMBL/GenBank/DDBJ databases">
        <authorList>
            <person name="Pfeiffer F."/>
        </authorList>
    </citation>
    <scope>NUCLEOTIDE SEQUENCE</scope>
    <source>
        <strain evidence="9">ATCC 43099</strain>
    </source>
</reference>
<evidence type="ECO:0000256" key="6">
    <source>
        <dbReference type="SAM" id="Phobius"/>
    </source>
</evidence>
<comment type="similarity">
    <text evidence="2">Belongs to the methyl-accepting chemotaxis (MCP) protein family.</text>
</comment>
<evidence type="ECO:0000313" key="9">
    <source>
        <dbReference type="EMBL" id="ADD04066.1"/>
    </source>
</evidence>
<name>D3SY26_NATMM</name>
<keyword evidence="6" id="KW-0812">Transmembrane</keyword>
<evidence type="ECO:0000313" key="12">
    <source>
        <dbReference type="Proteomes" id="UP000011543"/>
    </source>
</evidence>
<evidence type="ECO:0000259" key="8">
    <source>
        <dbReference type="PROSITE" id="PS50885"/>
    </source>
</evidence>
<dbReference type="GO" id="GO:0007165">
    <property type="term" value="P:signal transduction"/>
    <property type="evidence" value="ECO:0007669"/>
    <property type="project" value="UniProtKB-KW"/>
</dbReference>
<keyword evidence="4" id="KW-0175">Coiled coil</keyword>
<dbReference type="Pfam" id="PF00015">
    <property type="entry name" value="MCPsignal"/>
    <property type="match status" value="1"/>
</dbReference>
<feature type="domain" description="HAMP" evidence="8">
    <location>
        <begin position="420"/>
        <end position="473"/>
    </location>
</feature>
<keyword evidence="1 3" id="KW-0807">Transducer</keyword>
<evidence type="ECO:0000313" key="10">
    <source>
        <dbReference type="EMBL" id="ELY33223.1"/>
    </source>
</evidence>
<sequence length="859" mass="91998">MSSGIRRLVPSFIRRRYALKFGIVLLVIGLSVGAIGIVETSMITDTVEQTVLTDQQDQAVQEATEIDNWNDRNDQLLLSTAQAPIFAASQDDEQASGTETEDLEAIDSYLEDVYNELPENTRVNALYVDTSTDSGDVLAGTENASSLDDLAFPETDELESASAYTVQRTDPYLIEDDVSLVFDERPVRSYYVGIPGTDRAVVLTFDLADRSSNSPTVWQSETVVTIVDDEGQIIADDAYLGYGSDPENTAFGETYGNAELLDAAEEDSLGALRFDDAPTDVLQQEPYNFSPDGYVVGYYTTGEDWTVLVHTTEDQALGVVDSIGQFGALITLASVLIIAVLGAVIGRNTAGSIDRLTEKAKQMESGNLDVELESNRIDNIGRLYDGFDSMRDELKNSLREAEDARAEAEDERERVGRMNAHLEQKADEYSTVMQTAADGDLTARMDPESENEAMGEIATEFNEMLGELETTVDQLSQFATDVATASEQVTASSEEVQTASAEVSASVQEISDGADRQHQSLQSIDSELNTLSTTTEEIAASSSQVATLAERTANTSRDGSDTAQEAIDACEDLEDEHQAVVEEFEELEMQVDQIAELTETITEIAAQTNMLALNASIEASRSASDGDTGGFSTVAEEVKELSQDVKVAAEQIDERLEAVESQTARSATEVDQTTDEIERVNDLVTAVVDDLEEIATYAQETNDGVQEISAATEQQAASTQEVVAMVDEVASISEETTAEAETVAAAAEEQTSALTEVTGSAQQLSQQATTLSAALDRFETDATADAEDAALLDAAVAGEEASAITSASAGMTDGSDDIDDGDGNVDGTTDADGTTANANSDEDADTEASVFEFTDDQAE</sequence>
<evidence type="ECO:0000259" key="7">
    <source>
        <dbReference type="PROSITE" id="PS50111"/>
    </source>
</evidence>
<evidence type="ECO:0000256" key="4">
    <source>
        <dbReference type="SAM" id="Coils"/>
    </source>
</evidence>
<dbReference type="RefSeq" id="WP_004214045.1">
    <property type="nucleotide sequence ID" value="NC_013922.1"/>
</dbReference>
<feature type="compositionally biased region" description="Acidic residues" evidence="5">
    <location>
        <begin position="814"/>
        <end position="823"/>
    </location>
</feature>
<dbReference type="SUPFAM" id="SSF158472">
    <property type="entry name" value="HAMP domain-like"/>
    <property type="match status" value="1"/>
</dbReference>
<dbReference type="Proteomes" id="UP000001879">
    <property type="component" value="Chromosome"/>
</dbReference>
<feature type="coiled-coil region" evidence="4">
    <location>
        <begin position="563"/>
        <end position="590"/>
    </location>
</feature>
<protein>
    <submittedName>
        <fullName evidence="9">Methyl-accepting chemotaxis sensory transducer</fullName>
    </submittedName>
</protein>
<dbReference type="PATRIC" id="fig|547559.17.peg.532"/>